<comment type="caution">
    <text evidence="1">The sequence shown here is derived from an EMBL/GenBank/DDBJ whole genome shotgun (WGS) entry which is preliminary data.</text>
</comment>
<organism evidence="1 2">
    <name type="scientific">Streptococcus urinalis 2285-97</name>
    <dbReference type="NCBI Taxonomy" id="764291"/>
    <lineage>
        <taxon>Bacteria</taxon>
        <taxon>Bacillati</taxon>
        <taxon>Bacillota</taxon>
        <taxon>Bacilli</taxon>
        <taxon>Lactobacillales</taxon>
        <taxon>Streptococcaceae</taxon>
        <taxon>Streptococcus</taxon>
    </lineage>
</organism>
<dbReference type="Proteomes" id="UP000005388">
    <property type="component" value="Unassembled WGS sequence"/>
</dbReference>
<dbReference type="RefSeq" id="WP_006739218.1">
    <property type="nucleotide sequence ID" value="NZ_AEUZ02000001.1"/>
</dbReference>
<dbReference type="AlphaFoldDB" id="G5KD96"/>
<name>G5KD96_9STRE</name>
<accession>G5KD96</accession>
<reference evidence="1 2" key="1">
    <citation type="journal article" date="2014" name="Int. J. Syst. Evol. Microbiol.">
        <title>Phylogenomics and the dynamic genome evolution of the genus Streptococcus.</title>
        <authorList>
            <consortium name="The Broad Institute Genome Sequencing Platform"/>
            <person name="Richards V.P."/>
            <person name="Palmer S.R."/>
            <person name="Pavinski Bitar P.D."/>
            <person name="Qin X."/>
            <person name="Weinstock G.M."/>
            <person name="Highlander S.K."/>
            <person name="Town C.D."/>
            <person name="Burne R.A."/>
            <person name="Stanhope M.J."/>
        </authorList>
    </citation>
    <scope>NUCLEOTIDE SEQUENCE [LARGE SCALE GENOMIC DNA]</scope>
    <source>
        <strain evidence="1 2">2285-97</strain>
    </source>
</reference>
<dbReference type="EMBL" id="AEUZ02000001">
    <property type="protein sequence ID" value="EHJ56460.1"/>
    <property type="molecule type" value="Genomic_DNA"/>
</dbReference>
<sequence length="63" mass="7511">MLKIIVVFLALFSIIKIIGIVMYSKTLKPTKNELETYKRQKKLYQSELDELKKEDDREDDSLF</sequence>
<evidence type="ECO:0000313" key="2">
    <source>
        <dbReference type="Proteomes" id="UP000005388"/>
    </source>
</evidence>
<keyword evidence="2" id="KW-1185">Reference proteome</keyword>
<evidence type="ECO:0000313" key="1">
    <source>
        <dbReference type="EMBL" id="EHJ56460.1"/>
    </source>
</evidence>
<gene>
    <name evidence="1" type="ORF">STRUR_0616</name>
</gene>
<protein>
    <submittedName>
        <fullName evidence="1">Uncharacterized protein</fullName>
    </submittedName>
</protein>
<proteinExistence type="predicted"/>